<keyword evidence="1" id="KW-1277">Toxin-antitoxin system</keyword>
<name>A0ABU3CS62_9FLAO</name>
<protein>
    <recommendedName>
        <fullName evidence="4">Type II toxin-antitoxin system RelE/ParE family toxin</fullName>
    </recommendedName>
</protein>
<evidence type="ECO:0000313" key="2">
    <source>
        <dbReference type="EMBL" id="MDT0649136.1"/>
    </source>
</evidence>
<sequence length="89" mass="10888">MTYKVLISKEAEIELATAECYFRARNLHRNFLNDFKRQLQFLEHTPESFQKKYREVRIVNFNQFNYSVHYIISGDKVLLLRILNQRQNF</sequence>
<evidence type="ECO:0008006" key="4">
    <source>
        <dbReference type="Google" id="ProtNLM"/>
    </source>
</evidence>
<dbReference type="Proteomes" id="UP001248819">
    <property type="component" value="Unassembled WGS sequence"/>
</dbReference>
<evidence type="ECO:0000313" key="3">
    <source>
        <dbReference type="Proteomes" id="UP001248819"/>
    </source>
</evidence>
<dbReference type="Gene3D" id="3.30.2310.20">
    <property type="entry name" value="RelE-like"/>
    <property type="match status" value="1"/>
</dbReference>
<keyword evidence="3" id="KW-1185">Reference proteome</keyword>
<dbReference type="RefSeq" id="WP_311483314.1">
    <property type="nucleotide sequence ID" value="NZ_JAVRHP010000009.1"/>
</dbReference>
<dbReference type="EMBL" id="JAVRHP010000009">
    <property type="protein sequence ID" value="MDT0649136.1"/>
    <property type="molecule type" value="Genomic_DNA"/>
</dbReference>
<dbReference type="InterPro" id="IPR035093">
    <property type="entry name" value="RelE/ParE_toxin_dom_sf"/>
</dbReference>
<organism evidence="2 3">
    <name type="scientific">Autumnicola edwardsiae</name>
    <dbReference type="NCBI Taxonomy" id="3075594"/>
    <lineage>
        <taxon>Bacteria</taxon>
        <taxon>Pseudomonadati</taxon>
        <taxon>Bacteroidota</taxon>
        <taxon>Flavobacteriia</taxon>
        <taxon>Flavobacteriales</taxon>
        <taxon>Flavobacteriaceae</taxon>
        <taxon>Autumnicola</taxon>
    </lineage>
</organism>
<proteinExistence type="predicted"/>
<accession>A0ABU3CS62</accession>
<gene>
    <name evidence="2" type="ORF">RM529_03220</name>
</gene>
<comment type="caution">
    <text evidence="2">The sequence shown here is derived from an EMBL/GenBank/DDBJ whole genome shotgun (WGS) entry which is preliminary data.</text>
</comment>
<dbReference type="InterPro" id="IPR007712">
    <property type="entry name" value="RelE/ParE_toxin"/>
</dbReference>
<dbReference type="Pfam" id="PF05016">
    <property type="entry name" value="ParE_toxin"/>
    <property type="match status" value="1"/>
</dbReference>
<reference evidence="2 3" key="1">
    <citation type="submission" date="2023-09" db="EMBL/GenBank/DDBJ databases">
        <authorList>
            <person name="Rey-Velasco X."/>
        </authorList>
    </citation>
    <scope>NUCLEOTIDE SEQUENCE [LARGE SCALE GENOMIC DNA]</scope>
    <source>
        <strain evidence="2 3">F297</strain>
    </source>
</reference>
<evidence type="ECO:0000256" key="1">
    <source>
        <dbReference type="ARBA" id="ARBA00022649"/>
    </source>
</evidence>